<dbReference type="AlphaFoldDB" id="A0AAV7PC32"/>
<comment type="caution">
    <text evidence="2">The sequence shown here is derived from an EMBL/GenBank/DDBJ whole genome shotgun (WGS) entry which is preliminary data.</text>
</comment>
<keyword evidence="3" id="KW-1185">Reference proteome</keyword>
<dbReference type="Proteomes" id="UP001066276">
    <property type="component" value="Chromosome 7"/>
</dbReference>
<name>A0AAV7PC32_PLEWA</name>
<gene>
    <name evidence="2" type="ORF">NDU88_003123</name>
</gene>
<evidence type="ECO:0000313" key="2">
    <source>
        <dbReference type="EMBL" id="KAJ1124674.1"/>
    </source>
</evidence>
<sequence length="106" mass="11747">MLSLPDTLEPSFAVLRARVGQRRVTRGRAQRPTHRRRGGVAPLARSAMTAQGPRPDFHITRNVYTRIRVKFATCTTTHINSDNSFTYLTIATVNAPADASTARVPM</sequence>
<feature type="compositionally biased region" description="Basic residues" evidence="1">
    <location>
        <begin position="21"/>
        <end position="38"/>
    </location>
</feature>
<evidence type="ECO:0000256" key="1">
    <source>
        <dbReference type="SAM" id="MobiDB-lite"/>
    </source>
</evidence>
<reference evidence="2" key="1">
    <citation type="journal article" date="2022" name="bioRxiv">
        <title>Sequencing and chromosome-scale assembly of the giantPleurodeles waltlgenome.</title>
        <authorList>
            <person name="Brown T."/>
            <person name="Elewa A."/>
            <person name="Iarovenko S."/>
            <person name="Subramanian E."/>
            <person name="Araus A.J."/>
            <person name="Petzold A."/>
            <person name="Susuki M."/>
            <person name="Suzuki K.-i.T."/>
            <person name="Hayashi T."/>
            <person name="Toyoda A."/>
            <person name="Oliveira C."/>
            <person name="Osipova E."/>
            <person name="Leigh N.D."/>
            <person name="Simon A."/>
            <person name="Yun M.H."/>
        </authorList>
    </citation>
    <scope>NUCLEOTIDE SEQUENCE</scope>
    <source>
        <strain evidence="2">20211129_DDA</strain>
        <tissue evidence="2">Liver</tissue>
    </source>
</reference>
<feature type="region of interest" description="Disordered" evidence="1">
    <location>
        <begin position="21"/>
        <end position="40"/>
    </location>
</feature>
<dbReference type="EMBL" id="JANPWB010000011">
    <property type="protein sequence ID" value="KAJ1124674.1"/>
    <property type="molecule type" value="Genomic_DNA"/>
</dbReference>
<protein>
    <submittedName>
        <fullName evidence="2">Uncharacterized protein</fullName>
    </submittedName>
</protein>
<evidence type="ECO:0000313" key="3">
    <source>
        <dbReference type="Proteomes" id="UP001066276"/>
    </source>
</evidence>
<organism evidence="2 3">
    <name type="scientific">Pleurodeles waltl</name>
    <name type="common">Iberian ribbed newt</name>
    <dbReference type="NCBI Taxonomy" id="8319"/>
    <lineage>
        <taxon>Eukaryota</taxon>
        <taxon>Metazoa</taxon>
        <taxon>Chordata</taxon>
        <taxon>Craniata</taxon>
        <taxon>Vertebrata</taxon>
        <taxon>Euteleostomi</taxon>
        <taxon>Amphibia</taxon>
        <taxon>Batrachia</taxon>
        <taxon>Caudata</taxon>
        <taxon>Salamandroidea</taxon>
        <taxon>Salamandridae</taxon>
        <taxon>Pleurodelinae</taxon>
        <taxon>Pleurodeles</taxon>
    </lineage>
</organism>
<proteinExistence type="predicted"/>
<accession>A0AAV7PC32</accession>